<evidence type="ECO:0000313" key="4">
    <source>
        <dbReference type="Proteomes" id="UP000243605"/>
    </source>
</evidence>
<evidence type="ECO:0000313" key="3">
    <source>
        <dbReference type="EMBL" id="SEW10874.1"/>
    </source>
</evidence>
<dbReference type="PANTHER" id="PTHR36435">
    <property type="entry name" value="SLR1288 PROTEIN"/>
    <property type="match status" value="1"/>
</dbReference>
<protein>
    <recommendedName>
        <fullName evidence="2">CAAX prenyl protease 2/Lysostaphin resistance protein A-like domain-containing protein</fullName>
    </recommendedName>
</protein>
<dbReference type="EMBL" id="FOIT01000005">
    <property type="protein sequence ID" value="SEW10874.1"/>
    <property type="molecule type" value="Genomic_DNA"/>
</dbReference>
<feature type="transmembrane region" description="Helical" evidence="1">
    <location>
        <begin position="123"/>
        <end position="142"/>
    </location>
</feature>
<feature type="transmembrane region" description="Helical" evidence="1">
    <location>
        <begin position="44"/>
        <end position="61"/>
    </location>
</feature>
<dbReference type="Proteomes" id="UP000243605">
    <property type="component" value="Unassembled WGS sequence"/>
</dbReference>
<organism evidence="3 4">
    <name type="scientific">Aliicoccus persicus</name>
    <dbReference type="NCBI Taxonomy" id="930138"/>
    <lineage>
        <taxon>Bacteria</taxon>
        <taxon>Bacillati</taxon>
        <taxon>Bacillota</taxon>
        <taxon>Bacilli</taxon>
        <taxon>Bacillales</taxon>
        <taxon>Staphylococcaceae</taxon>
        <taxon>Aliicoccus</taxon>
    </lineage>
</organism>
<dbReference type="PANTHER" id="PTHR36435:SF6">
    <property type="entry name" value="ABORTIVE INFECTION PROTEIN"/>
    <property type="match status" value="1"/>
</dbReference>
<gene>
    <name evidence="3" type="ORF">SAMN05192557_1635</name>
</gene>
<reference evidence="3 4" key="1">
    <citation type="submission" date="2016-10" db="EMBL/GenBank/DDBJ databases">
        <authorList>
            <person name="Varghese N."/>
            <person name="Submissions S."/>
        </authorList>
    </citation>
    <scope>NUCLEOTIDE SEQUENCE [LARGE SCALE GENOMIC DNA]</scope>
    <source>
        <strain evidence="3 4">IBRC-M10081</strain>
    </source>
</reference>
<dbReference type="AlphaFoldDB" id="A0A662Z6K1"/>
<dbReference type="OrthoDB" id="2194912at2"/>
<evidence type="ECO:0000259" key="2">
    <source>
        <dbReference type="Pfam" id="PF02517"/>
    </source>
</evidence>
<feature type="transmembrane region" description="Helical" evidence="1">
    <location>
        <begin position="82"/>
        <end position="103"/>
    </location>
</feature>
<keyword evidence="1" id="KW-0472">Membrane</keyword>
<dbReference type="RefSeq" id="WP_091475632.1">
    <property type="nucleotide sequence ID" value="NZ_JBHSAR010000014.1"/>
</dbReference>
<dbReference type="InterPro" id="IPR052710">
    <property type="entry name" value="CAAX_protease"/>
</dbReference>
<dbReference type="GO" id="GO:0080120">
    <property type="term" value="P:CAAX-box protein maturation"/>
    <property type="evidence" value="ECO:0007669"/>
    <property type="project" value="UniProtKB-ARBA"/>
</dbReference>
<accession>A0A662Z6K1</accession>
<sequence length="250" mass="28411">MRRVYSGIFIVLFIVVQLSSIPFAVYFTYQNPEIGIEELLLKTLPYQVIAYVIATIIYFVLMNRHTNKNRIERGDQMSIGISTVWVIGGVFLAMFAQAIMSFINISLLNQPVESENTSQIMDIIGQAPYMILIVAIFGPIIEEFVFRRAIFGEIYEIIPGPKWVAFFIAATISGLIFSLAHLDFTHMIVYLGMSYTFSFLYVITGRIMVPVLVHMLMNALVITVQMFAPSLEELEGQLQFVRAISHLVLF</sequence>
<dbReference type="InterPro" id="IPR003675">
    <property type="entry name" value="Rce1/LyrA-like_dom"/>
</dbReference>
<feature type="transmembrane region" description="Helical" evidence="1">
    <location>
        <begin position="163"/>
        <end position="181"/>
    </location>
</feature>
<dbReference type="GO" id="GO:0004175">
    <property type="term" value="F:endopeptidase activity"/>
    <property type="evidence" value="ECO:0007669"/>
    <property type="project" value="UniProtKB-ARBA"/>
</dbReference>
<feature type="domain" description="CAAX prenyl protease 2/Lysostaphin resistance protein A-like" evidence="2">
    <location>
        <begin position="128"/>
        <end position="220"/>
    </location>
</feature>
<evidence type="ECO:0000256" key="1">
    <source>
        <dbReference type="SAM" id="Phobius"/>
    </source>
</evidence>
<feature type="transmembrane region" description="Helical" evidence="1">
    <location>
        <begin position="7"/>
        <end position="29"/>
    </location>
</feature>
<dbReference type="Pfam" id="PF02517">
    <property type="entry name" value="Rce1-like"/>
    <property type="match status" value="1"/>
</dbReference>
<keyword evidence="1" id="KW-0812">Transmembrane</keyword>
<keyword evidence="1" id="KW-1133">Transmembrane helix</keyword>
<keyword evidence="4" id="KW-1185">Reference proteome</keyword>
<name>A0A662Z6K1_9STAP</name>
<proteinExistence type="predicted"/>